<dbReference type="Pfam" id="PF00432">
    <property type="entry name" value="Prenyltrans"/>
    <property type="match status" value="1"/>
</dbReference>
<dbReference type="PANTHER" id="PTHR11774:SF11">
    <property type="entry name" value="GERANYLGERANYL TRANSFERASE TYPE-2 SUBUNIT BETA"/>
    <property type="match status" value="1"/>
</dbReference>
<keyword evidence="14" id="KW-1185">Reference proteome</keyword>
<name>A0A0C3CE47_PILCF</name>
<keyword evidence="8 11" id="KW-0862">Zinc</keyword>
<evidence type="ECO:0000313" key="13">
    <source>
        <dbReference type="EMBL" id="KIM87997.1"/>
    </source>
</evidence>
<keyword evidence="4 11" id="KW-0637">Prenyltransferase</keyword>
<evidence type="ECO:0000256" key="3">
    <source>
        <dbReference type="ARBA" id="ARBA00012656"/>
    </source>
</evidence>
<dbReference type="Proteomes" id="UP000054166">
    <property type="component" value="Unassembled WGS sequence"/>
</dbReference>
<evidence type="ECO:0000259" key="12">
    <source>
        <dbReference type="Pfam" id="PF00432"/>
    </source>
</evidence>
<sequence>MSSESQLLIPLHVSYIKALGDNKDDLAYHMTTHLRMNAIYWGLTALCIMGHKEALDRQETIDFVMSCWDEDAGAFGAHPDHDAHILSTLSAIQILVTHDALDMIDVPRVAKYILSLQQPSGVFAGDSFGETDTRFIYCAVNALSLLGHLSDLDVEKTVSYIRRCKNFDGGFGARIGAESHAAQVFVCVAALAILDKLDEVDQQTLSWWLAERQLPNGGLNGRPEKLEDVCYSFWVLSSLSILNKISWIDSEKLTSFILSAQESENGGIADRPGDMPDVFHTHFGVAGLSLLGYPGLADLDPVYCMPADLIVSKGLRKSWKALERRTE</sequence>
<dbReference type="SUPFAM" id="SSF48239">
    <property type="entry name" value="Terpenoid cyclases/Protein prenyltransferases"/>
    <property type="match status" value="1"/>
</dbReference>
<proteinExistence type="inferred from homology"/>
<evidence type="ECO:0000256" key="4">
    <source>
        <dbReference type="ARBA" id="ARBA00022602"/>
    </source>
</evidence>
<evidence type="ECO:0000313" key="14">
    <source>
        <dbReference type="Proteomes" id="UP000054166"/>
    </source>
</evidence>
<reference evidence="14" key="2">
    <citation type="submission" date="2015-01" db="EMBL/GenBank/DDBJ databases">
        <title>Evolutionary Origins and Diversification of the Mycorrhizal Mutualists.</title>
        <authorList>
            <consortium name="DOE Joint Genome Institute"/>
            <consortium name="Mycorrhizal Genomics Consortium"/>
            <person name="Kohler A."/>
            <person name="Kuo A."/>
            <person name="Nagy L.G."/>
            <person name="Floudas D."/>
            <person name="Copeland A."/>
            <person name="Barry K.W."/>
            <person name="Cichocki N."/>
            <person name="Veneault-Fourrey C."/>
            <person name="LaButti K."/>
            <person name="Lindquist E.A."/>
            <person name="Lipzen A."/>
            <person name="Lundell T."/>
            <person name="Morin E."/>
            <person name="Murat C."/>
            <person name="Riley R."/>
            <person name="Ohm R."/>
            <person name="Sun H."/>
            <person name="Tunlid A."/>
            <person name="Henrissat B."/>
            <person name="Grigoriev I.V."/>
            <person name="Hibbett D.S."/>
            <person name="Martin F."/>
        </authorList>
    </citation>
    <scope>NUCLEOTIDE SEQUENCE [LARGE SCALE GENOMIC DNA]</scope>
    <source>
        <strain evidence="14">F 1598</strain>
    </source>
</reference>
<dbReference type="InterPro" id="IPR045089">
    <property type="entry name" value="PGGT1B-like"/>
</dbReference>
<evidence type="ECO:0000256" key="10">
    <source>
        <dbReference type="ARBA" id="ARBA00069127"/>
    </source>
</evidence>
<evidence type="ECO:0000256" key="1">
    <source>
        <dbReference type="ARBA" id="ARBA00010497"/>
    </source>
</evidence>
<dbReference type="HOGENOM" id="CLU_028946_3_0_1"/>
<feature type="domain" description="Prenyltransferase alpha-alpha toroid" evidence="12">
    <location>
        <begin position="10"/>
        <end position="305"/>
    </location>
</feature>
<evidence type="ECO:0000256" key="6">
    <source>
        <dbReference type="ARBA" id="ARBA00022723"/>
    </source>
</evidence>
<reference evidence="13 14" key="1">
    <citation type="submission" date="2014-04" db="EMBL/GenBank/DDBJ databases">
        <authorList>
            <consortium name="DOE Joint Genome Institute"/>
            <person name="Kuo A."/>
            <person name="Tarkka M."/>
            <person name="Buscot F."/>
            <person name="Kohler A."/>
            <person name="Nagy L.G."/>
            <person name="Floudas D."/>
            <person name="Copeland A."/>
            <person name="Barry K.W."/>
            <person name="Cichocki N."/>
            <person name="Veneault-Fourrey C."/>
            <person name="LaButti K."/>
            <person name="Lindquist E.A."/>
            <person name="Lipzen A."/>
            <person name="Lundell T."/>
            <person name="Morin E."/>
            <person name="Murat C."/>
            <person name="Sun H."/>
            <person name="Tunlid A."/>
            <person name="Henrissat B."/>
            <person name="Grigoriev I.V."/>
            <person name="Hibbett D.S."/>
            <person name="Martin F."/>
            <person name="Nordberg H.P."/>
            <person name="Cantor M.N."/>
            <person name="Hua S.X."/>
        </authorList>
    </citation>
    <scope>NUCLEOTIDE SEQUENCE [LARGE SCALE GENOMIC DNA]</scope>
    <source>
        <strain evidence="13 14">F 1598</strain>
    </source>
</reference>
<keyword evidence="6 11" id="KW-0479">Metal-binding</keyword>
<dbReference type="EC" id="2.5.1.60" evidence="3 11"/>
<dbReference type="AlphaFoldDB" id="A0A0C3CE47"/>
<evidence type="ECO:0000256" key="2">
    <source>
        <dbReference type="ARBA" id="ARBA00011355"/>
    </source>
</evidence>
<comment type="cofactor">
    <cofactor evidence="11">
        <name>Zn(2+)</name>
        <dbReference type="ChEBI" id="CHEBI:29105"/>
    </cofactor>
    <text evidence="11">Binds 1 zinc ion per subunit.</text>
</comment>
<accession>A0A0C3CE47</accession>
<dbReference type="InterPro" id="IPR001330">
    <property type="entry name" value="Prenyltrans"/>
</dbReference>
<dbReference type="Gene3D" id="1.50.10.20">
    <property type="match status" value="1"/>
</dbReference>
<comment type="catalytic activity">
    <reaction evidence="9 11">
        <text>geranylgeranyl diphosphate + L-cysteinyl-[protein] = S-geranylgeranyl-L-cysteinyl-[protein] + diphosphate</text>
        <dbReference type="Rhea" id="RHEA:21240"/>
        <dbReference type="Rhea" id="RHEA-COMP:10131"/>
        <dbReference type="Rhea" id="RHEA-COMP:11537"/>
        <dbReference type="ChEBI" id="CHEBI:29950"/>
        <dbReference type="ChEBI" id="CHEBI:33019"/>
        <dbReference type="ChEBI" id="CHEBI:57533"/>
        <dbReference type="ChEBI" id="CHEBI:86021"/>
        <dbReference type="EC" id="2.5.1.60"/>
    </reaction>
</comment>
<dbReference type="PANTHER" id="PTHR11774">
    <property type="entry name" value="GERANYLGERANYL TRANSFERASE TYPE BETA SUBUNIT"/>
    <property type="match status" value="1"/>
</dbReference>
<keyword evidence="5 11" id="KW-0808">Transferase</keyword>
<dbReference type="STRING" id="765440.A0A0C3CE47"/>
<dbReference type="InterPro" id="IPR026873">
    <property type="entry name" value="Ptb1"/>
</dbReference>
<comment type="function">
    <text evidence="11">Catalyzes the transfer of a geranylgeranyl moiety from geranylgeranyl diphosphate to both cysteines of proteins with the C-terminal sequence -XXCC, -XCXC and -CCXX.</text>
</comment>
<dbReference type="InParanoid" id="A0A0C3CE47"/>
<evidence type="ECO:0000256" key="9">
    <source>
        <dbReference type="ARBA" id="ARBA00047658"/>
    </source>
</evidence>
<keyword evidence="7" id="KW-0677">Repeat</keyword>
<comment type="similarity">
    <text evidence="1 11">Belongs to the protein prenyltransferase subunit beta family.</text>
</comment>
<dbReference type="OrthoDB" id="5428259at2759"/>
<dbReference type="InterPro" id="IPR008930">
    <property type="entry name" value="Terpenoid_cyclase/PrenylTrfase"/>
</dbReference>
<dbReference type="GO" id="GO:0005968">
    <property type="term" value="C:Rab-protein geranylgeranyltransferase complex"/>
    <property type="evidence" value="ECO:0007669"/>
    <property type="project" value="UniProtKB-UniRule"/>
</dbReference>
<comment type="subunit">
    <text evidence="2">Heterodimer of an alpha and a beta subunit.</text>
</comment>
<evidence type="ECO:0000256" key="11">
    <source>
        <dbReference type="RuleBase" id="RU365076"/>
    </source>
</evidence>
<dbReference type="FunFam" id="1.50.10.20:FF:000012">
    <property type="entry name" value="Geranylgeranyl transferase type-2 subunit beta"/>
    <property type="match status" value="1"/>
</dbReference>
<dbReference type="CDD" id="cd02894">
    <property type="entry name" value="GGTase-II"/>
    <property type="match status" value="1"/>
</dbReference>
<dbReference type="GO" id="GO:0072657">
    <property type="term" value="P:protein localization to membrane"/>
    <property type="evidence" value="ECO:0007669"/>
    <property type="project" value="UniProtKB-ARBA"/>
</dbReference>
<protein>
    <recommendedName>
        <fullName evidence="10 11">Geranylgeranyl transferase type-2 subunit beta</fullName>
        <ecNumber evidence="3 11">2.5.1.60</ecNumber>
    </recommendedName>
</protein>
<evidence type="ECO:0000256" key="8">
    <source>
        <dbReference type="ARBA" id="ARBA00022833"/>
    </source>
</evidence>
<dbReference type="EMBL" id="KN832978">
    <property type="protein sequence ID" value="KIM87997.1"/>
    <property type="molecule type" value="Genomic_DNA"/>
</dbReference>
<gene>
    <name evidence="13" type="ORF">PILCRDRAFT_814672</name>
</gene>
<dbReference type="GO" id="GO:0046872">
    <property type="term" value="F:metal ion binding"/>
    <property type="evidence" value="ECO:0007669"/>
    <property type="project" value="UniProtKB-KW"/>
</dbReference>
<evidence type="ECO:0000256" key="5">
    <source>
        <dbReference type="ARBA" id="ARBA00022679"/>
    </source>
</evidence>
<dbReference type="GO" id="GO:0004663">
    <property type="term" value="F:Rab geranylgeranyltransferase activity"/>
    <property type="evidence" value="ECO:0007669"/>
    <property type="project" value="UniProtKB-UniRule"/>
</dbReference>
<evidence type="ECO:0000256" key="7">
    <source>
        <dbReference type="ARBA" id="ARBA00022737"/>
    </source>
</evidence>
<organism evidence="13 14">
    <name type="scientific">Piloderma croceum (strain F 1598)</name>
    <dbReference type="NCBI Taxonomy" id="765440"/>
    <lineage>
        <taxon>Eukaryota</taxon>
        <taxon>Fungi</taxon>
        <taxon>Dikarya</taxon>
        <taxon>Basidiomycota</taxon>
        <taxon>Agaricomycotina</taxon>
        <taxon>Agaricomycetes</taxon>
        <taxon>Agaricomycetidae</taxon>
        <taxon>Atheliales</taxon>
        <taxon>Atheliaceae</taxon>
        <taxon>Piloderma</taxon>
    </lineage>
</organism>